<dbReference type="AlphaFoldDB" id="A0A3B0YJX6"/>
<protein>
    <submittedName>
        <fullName evidence="1">Uncharacterized protein</fullName>
    </submittedName>
</protein>
<evidence type="ECO:0000313" key="1">
    <source>
        <dbReference type="EMBL" id="VAW81215.1"/>
    </source>
</evidence>
<organism evidence="1">
    <name type="scientific">hydrothermal vent metagenome</name>
    <dbReference type="NCBI Taxonomy" id="652676"/>
    <lineage>
        <taxon>unclassified sequences</taxon>
        <taxon>metagenomes</taxon>
        <taxon>ecological metagenomes</taxon>
    </lineage>
</organism>
<accession>A0A3B0YJX6</accession>
<proteinExistence type="predicted"/>
<name>A0A3B0YJX6_9ZZZZ</name>
<reference evidence="1" key="1">
    <citation type="submission" date="2018-06" db="EMBL/GenBank/DDBJ databases">
        <authorList>
            <person name="Zhirakovskaya E."/>
        </authorList>
    </citation>
    <scope>NUCLEOTIDE SEQUENCE</scope>
</reference>
<gene>
    <name evidence="1" type="ORF">MNBD_GAMMA13-351</name>
</gene>
<dbReference type="EMBL" id="UOFK01000252">
    <property type="protein sequence ID" value="VAW81215.1"/>
    <property type="molecule type" value="Genomic_DNA"/>
</dbReference>
<sequence length="194" mass="22219">MGKIYSTPLFFQVIIDRMNLHCYSILLAVGLLAGPARLLAESTVQVEFIPRTPDQMGAFYEARGFPTPMLDLLSKQCFITVRIHNTGQQTIWLDLDSWEFSSGGKPLRRFHRNHWKPIWKNMQIPMAKQSTFRWTLLPEKLDYQPQEVEGGNIILPRVSTPISLKARFATDSDQQGPVITYTNDTLQCAYDSPE</sequence>